<keyword evidence="1" id="KW-1133">Transmembrane helix</keyword>
<dbReference type="Pfam" id="PF02325">
    <property type="entry name" value="CCB3_YggT"/>
    <property type="match status" value="1"/>
</dbReference>
<gene>
    <name evidence="2" type="ORF">Dac01nite_10480</name>
</gene>
<feature type="transmembrane region" description="Helical" evidence="1">
    <location>
        <begin position="12"/>
        <end position="32"/>
    </location>
</feature>
<reference evidence="2" key="1">
    <citation type="submission" date="2021-01" db="EMBL/GenBank/DDBJ databases">
        <title>Whole genome shotgun sequence of Demequina activiva NBRC 110675.</title>
        <authorList>
            <person name="Komaki H."/>
            <person name="Tamura T."/>
        </authorList>
    </citation>
    <scope>NUCLEOTIDE SEQUENCE</scope>
    <source>
        <strain evidence="2">NBRC 110675</strain>
    </source>
</reference>
<keyword evidence="3" id="KW-1185">Reference proteome</keyword>
<keyword evidence="1" id="KW-0472">Membrane</keyword>
<keyword evidence="1" id="KW-0812">Transmembrane</keyword>
<evidence type="ECO:0000313" key="2">
    <source>
        <dbReference type="EMBL" id="GIG54296.1"/>
    </source>
</evidence>
<evidence type="ECO:0000256" key="1">
    <source>
        <dbReference type="SAM" id="Phobius"/>
    </source>
</evidence>
<dbReference type="AlphaFoldDB" id="A0A919UJE6"/>
<evidence type="ECO:0000313" key="3">
    <source>
        <dbReference type="Proteomes" id="UP000652354"/>
    </source>
</evidence>
<accession>A0A919UJE6</accession>
<dbReference type="InterPro" id="IPR003425">
    <property type="entry name" value="CCB3/YggT"/>
</dbReference>
<dbReference type="GO" id="GO:0016020">
    <property type="term" value="C:membrane"/>
    <property type="evidence" value="ECO:0007669"/>
    <property type="project" value="InterPro"/>
</dbReference>
<proteinExistence type="predicted"/>
<protein>
    <submittedName>
        <fullName evidence="2">YggT family protein</fullName>
    </submittedName>
</protein>
<feature type="transmembrane region" description="Helical" evidence="1">
    <location>
        <begin position="75"/>
        <end position="94"/>
    </location>
</feature>
<name>A0A919UJE6_9MICO</name>
<dbReference type="Proteomes" id="UP000652354">
    <property type="component" value="Unassembled WGS sequence"/>
</dbReference>
<comment type="caution">
    <text evidence="2">The sequence shown here is derived from an EMBL/GenBank/DDBJ whole genome shotgun (WGS) entry which is preliminary data.</text>
</comment>
<dbReference type="EMBL" id="BONR01000002">
    <property type="protein sequence ID" value="GIG54296.1"/>
    <property type="molecule type" value="Genomic_DNA"/>
</dbReference>
<organism evidence="2 3">
    <name type="scientific">Demequina activiva</name>
    <dbReference type="NCBI Taxonomy" id="1582364"/>
    <lineage>
        <taxon>Bacteria</taxon>
        <taxon>Bacillati</taxon>
        <taxon>Actinomycetota</taxon>
        <taxon>Actinomycetes</taxon>
        <taxon>Micrococcales</taxon>
        <taxon>Demequinaceae</taxon>
        <taxon>Demequina</taxon>
    </lineage>
</organism>
<dbReference type="RefSeq" id="WP_203653904.1">
    <property type="nucleotide sequence ID" value="NZ_BONR01000002.1"/>
</dbReference>
<sequence>MELLIDAVRFVLFLFMIVLFARVILGLVLSFARDWRPAGAMLVVTESVFSITDPPLKALRKVIPPLQLGQIRLDIAFLVLFFGCSLLYSFLGVLRLQL</sequence>